<organism evidence="6 7">
    <name type="scientific">Roseospira navarrensis</name>
    <dbReference type="NCBI Taxonomy" id="140058"/>
    <lineage>
        <taxon>Bacteria</taxon>
        <taxon>Pseudomonadati</taxon>
        <taxon>Pseudomonadota</taxon>
        <taxon>Alphaproteobacteria</taxon>
        <taxon>Rhodospirillales</taxon>
        <taxon>Rhodospirillaceae</taxon>
        <taxon>Roseospira</taxon>
    </lineage>
</organism>
<evidence type="ECO:0000313" key="7">
    <source>
        <dbReference type="Proteomes" id="UP000434582"/>
    </source>
</evidence>
<dbReference type="InterPro" id="IPR017896">
    <property type="entry name" value="4Fe4S_Fe-S-bd"/>
</dbReference>
<name>A0A7X1ZCQ4_9PROT</name>
<accession>A0A7X1ZCQ4</accession>
<dbReference type="PROSITE" id="PS51379">
    <property type="entry name" value="4FE4S_FER_2"/>
    <property type="match status" value="2"/>
</dbReference>
<dbReference type="GO" id="GO:0051536">
    <property type="term" value="F:iron-sulfur cluster binding"/>
    <property type="evidence" value="ECO:0007669"/>
    <property type="project" value="UniProtKB-KW"/>
</dbReference>
<protein>
    <recommendedName>
        <fullName evidence="5">4Fe-4S ferredoxin-type domain-containing protein</fullName>
    </recommendedName>
</protein>
<dbReference type="AlphaFoldDB" id="A0A7X1ZCQ4"/>
<dbReference type="PANTHER" id="PTHR40447">
    <property type="entry name" value="ANAEROBIC SULFITE REDUCTASE SUBUNIT A"/>
    <property type="match status" value="1"/>
</dbReference>
<reference evidence="6 7" key="1">
    <citation type="submission" date="2019-10" db="EMBL/GenBank/DDBJ databases">
        <title>Draft whole-genome sequence of the purple nonsulfur photosynthetic bacterium Roseospira navarrensis DSM 15114.</title>
        <authorList>
            <person name="Kyndt J.A."/>
            <person name="Meyer T.E."/>
        </authorList>
    </citation>
    <scope>NUCLEOTIDE SEQUENCE [LARGE SCALE GENOMIC DNA]</scope>
    <source>
        <strain evidence="6 7">DSM 15114</strain>
    </source>
</reference>
<dbReference type="InterPro" id="IPR009051">
    <property type="entry name" value="Helical_ferredxn"/>
</dbReference>
<dbReference type="Gene3D" id="1.10.1060.10">
    <property type="entry name" value="Alpha-helical ferredoxin"/>
    <property type="match status" value="1"/>
</dbReference>
<dbReference type="InterPro" id="IPR017900">
    <property type="entry name" value="4Fe4S_Fe_S_CS"/>
</dbReference>
<dbReference type="SUPFAM" id="SSF54862">
    <property type="entry name" value="4Fe-4S ferredoxins"/>
    <property type="match status" value="1"/>
</dbReference>
<feature type="domain" description="4Fe-4S ferredoxin-type" evidence="5">
    <location>
        <begin position="271"/>
        <end position="302"/>
    </location>
</feature>
<dbReference type="PANTHER" id="PTHR40447:SF1">
    <property type="entry name" value="ANAEROBIC SULFITE REDUCTASE SUBUNIT A"/>
    <property type="match status" value="1"/>
</dbReference>
<dbReference type="Pfam" id="PF17179">
    <property type="entry name" value="Fer4_22"/>
    <property type="match status" value="1"/>
</dbReference>
<dbReference type="PROSITE" id="PS00198">
    <property type="entry name" value="4FE4S_FER_1"/>
    <property type="match status" value="2"/>
</dbReference>
<feature type="compositionally biased region" description="Basic residues" evidence="4">
    <location>
        <begin position="392"/>
        <end position="407"/>
    </location>
</feature>
<dbReference type="EMBL" id="WIVE01000014">
    <property type="protein sequence ID" value="MQX36149.1"/>
    <property type="molecule type" value="Genomic_DNA"/>
</dbReference>
<dbReference type="OrthoDB" id="9765258at2"/>
<dbReference type="Proteomes" id="UP000434582">
    <property type="component" value="Unassembled WGS sequence"/>
</dbReference>
<evidence type="ECO:0000259" key="5">
    <source>
        <dbReference type="PROSITE" id="PS51379"/>
    </source>
</evidence>
<dbReference type="RefSeq" id="WP_153342359.1">
    <property type="nucleotide sequence ID" value="NZ_WIVE01000014.1"/>
</dbReference>
<keyword evidence="2" id="KW-0408">Iron</keyword>
<evidence type="ECO:0000256" key="3">
    <source>
        <dbReference type="ARBA" id="ARBA00023014"/>
    </source>
</evidence>
<feature type="region of interest" description="Disordered" evidence="4">
    <location>
        <begin position="392"/>
        <end position="414"/>
    </location>
</feature>
<evidence type="ECO:0000313" key="6">
    <source>
        <dbReference type="EMBL" id="MQX36149.1"/>
    </source>
</evidence>
<evidence type="ECO:0000256" key="2">
    <source>
        <dbReference type="ARBA" id="ARBA00023004"/>
    </source>
</evidence>
<gene>
    <name evidence="6" type="ORF">GHC57_06420</name>
</gene>
<feature type="domain" description="4Fe-4S ferredoxin-type" evidence="5">
    <location>
        <begin position="351"/>
        <end position="379"/>
    </location>
</feature>
<keyword evidence="3" id="KW-0411">Iron-sulfur</keyword>
<dbReference type="GO" id="GO:0046872">
    <property type="term" value="F:metal ion binding"/>
    <property type="evidence" value="ECO:0007669"/>
    <property type="project" value="UniProtKB-KW"/>
</dbReference>
<sequence>MTGEAHQHSGMTNGAAPGLVCLTDDGLAALFAVLREAGCEVIGPTVRDGAIVLAPLTSVDDLPRGWRDRQDAGHYRLAPGTGPARFAHAVPAQGWKRFVHPPEARLWTARRDSDGDLSIEGPEAPPAPRAFLGVRPCDLAALGVLDGVFADPGAAHHDPAYALRRRDALVIAVSCGKPAASCFCAAMGTGPAAGDTGADVALTELVEGDRAVYLARAGSPAGAALLEAVPHTPATDDHHTARRAQADAAAAAQVRALPEAASRILADATEHAHWADVAARCLACGSCTLSCPTCFCATVEDSTSLDGATATRTRRWSSCFTEVFSYIHGGAVREERGARYRQWITHKLSSWHAQFGTSGCVGCGRCITWCPVGIDITAEVAALAADRPIRNRRAPARLRPQHTGPRRRKDDPPA</sequence>
<comment type="caution">
    <text evidence="6">The sequence shown here is derived from an EMBL/GenBank/DDBJ whole genome shotgun (WGS) entry which is preliminary data.</text>
</comment>
<keyword evidence="1" id="KW-0479">Metal-binding</keyword>
<keyword evidence="7" id="KW-1185">Reference proteome</keyword>
<evidence type="ECO:0000256" key="4">
    <source>
        <dbReference type="SAM" id="MobiDB-lite"/>
    </source>
</evidence>
<evidence type="ECO:0000256" key="1">
    <source>
        <dbReference type="ARBA" id="ARBA00022723"/>
    </source>
</evidence>
<proteinExistence type="predicted"/>